<dbReference type="CDD" id="cd09487">
    <property type="entry name" value="SAM_superfamily"/>
    <property type="match status" value="1"/>
</dbReference>
<evidence type="ECO:0000313" key="6">
    <source>
        <dbReference type="Proteomes" id="UP001255856"/>
    </source>
</evidence>
<evidence type="ECO:0000256" key="4">
    <source>
        <dbReference type="ARBA" id="ARBA00023136"/>
    </source>
</evidence>
<dbReference type="GO" id="GO:0045039">
    <property type="term" value="P:protein insertion into mitochondrial inner membrane"/>
    <property type="evidence" value="ECO:0007669"/>
    <property type="project" value="InterPro"/>
</dbReference>
<dbReference type="GO" id="GO:0042721">
    <property type="term" value="C:TIM22 mitochondrial import inner membrane insertion complex"/>
    <property type="evidence" value="ECO:0007669"/>
    <property type="project" value="InterPro"/>
</dbReference>
<dbReference type="GO" id="GO:0045036">
    <property type="term" value="P:protein targeting to chloroplast"/>
    <property type="evidence" value="ECO:0007669"/>
    <property type="project" value="TreeGrafter"/>
</dbReference>
<dbReference type="PANTHER" id="PTHR14110">
    <property type="entry name" value="MITOCHONDRIAL IMPORT INNER MEMBRANE TRANSLOCASE SUBUNIT TIM22"/>
    <property type="match status" value="1"/>
</dbReference>
<evidence type="ECO:0000256" key="3">
    <source>
        <dbReference type="ARBA" id="ARBA00022989"/>
    </source>
</evidence>
<keyword evidence="4" id="KW-0472">Membrane</keyword>
<keyword evidence="6" id="KW-1185">Reference proteome</keyword>
<comment type="caution">
    <text evidence="5">The sequence shown here is derived from an EMBL/GenBank/DDBJ whole genome shotgun (WGS) entry which is preliminary data.</text>
</comment>
<evidence type="ECO:0008006" key="7">
    <source>
        <dbReference type="Google" id="ProtNLM"/>
    </source>
</evidence>
<name>A0AAD9IK61_PROWI</name>
<dbReference type="Proteomes" id="UP001255856">
    <property type="component" value="Unassembled WGS sequence"/>
</dbReference>
<dbReference type="PANTHER" id="PTHR14110:SF6">
    <property type="entry name" value="OS04G0405100 PROTEIN"/>
    <property type="match status" value="1"/>
</dbReference>
<sequence>MVVLSGPESGPLAFLKGHKLGLGTPSFIKSELDAWSATQPAWVDVLYASTFGQGQLMTMGTPMQQARNFAVMTGVNSGISTLMRRVRGTEDVRNSLVAAFGSGVCFSLVSGIGKPGAAPGSGSANPLMAAFSTGVVFALFQGAFYKIGERFGSGGAKGSSRAAELEYIKVKAMLSTLGLSEYEKNFKRGLLEDRTIGLWDATSLAEVKVPPGPRLLILDHVDQYRHLLKPAGPLPVRKSTK</sequence>
<protein>
    <recommendedName>
        <fullName evidence="7">SAM domain-containing protein</fullName>
    </recommendedName>
</protein>
<evidence type="ECO:0000313" key="5">
    <source>
        <dbReference type="EMBL" id="KAK2079166.1"/>
    </source>
</evidence>
<evidence type="ECO:0000256" key="1">
    <source>
        <dbReference type="ARBA" id="ARBA00004141"/>
    </source>
</evidence>
<accession>A0AAD9IK61</accession>
<dbReference type="EMBL" id="JASFZW010000003">
    <property type="protein sequence ID" value="KAK2079166.1"/>
    <property type="molecule type" value="Genomic_DNA"/>
</dbReference>
<gene>
    <name evidence="5" type="ORF">QBZ16_002857</name>
</gene>
<dbReference type="InterPro" id="IPR039175">
    <property type="entry name" value="TIM22"/>
</dbReference>
<organism evidence="5 6">
    <name type="scientific">Prototheca wickerhamii</name>
    <dbReference type="NCBI Taxonomy" id="3111"/>
    <lineage>
        <taxon>Eukaryota</taxon>
        <taxon>Viridiplantae</taxon>
        <taxon>Chlorophyta</taxon>
        <taxon>core chlorophytes</taxon>
        <taxon>Trebouxiophyceae</taxon>
        <taxon>Chlorellales</taxon>
        <taxon>Chlorellaceae</taxon>
        <taxon>Prototheca</taxon>
    </lineage>
</organism>
<keyword evidence="3" id="KW-1133">Transmembrane helix</keyword>
<evidence type="ECO:0000256" key="2">
    <source>
        <dbReference type="ARBA" id="ARBA00022692"/>
    </source>
</evidence>
<dbReference type="AlphaFoldDB" id="A0AAD9IK61"/>
<dbReference type="GO" id="GO:0008320">
    <property type="term" value="F:protein transmembrane transporter activity"/>
    <property type="evidence" value="ECO:0007669"/>
    <property type="project" value="TreeGrafter"/>
</dbReference>
<proteinExistence type="predicted"/>
<dbReference type="GO" id="GO:0009706">
    <property type="term" value="C:chloroplast inner membrane"/>
    <property type="evidence" value="ECO:0007669"/>
    <property type="project" value="TreeGrafter"/>
</dbReference>
<keyword evidence="2" id="KW-0812">Transmembrane</keyword>
<dbReference type="Pfam" id="PF02466">
    <property type="entry name" value="Tim17"/>
    <property type="match status" value="1"/>
</dbReference>
<comment type="subcellular location">
    <subcellularLocation>
        <location evidence="1">Membrane</location>
        <topology evidence="1">Multi-pass membrane protein</topology>
    </subcellularLocation>
</comment>
<reference evidence="5" key="1">
    <citation type="submission" date="2021-01" db="EMBL/GenBank/DDBJ databases">
        <authorList>
            <person name="Eckstrom K.M.E."/>
        </authorList>
    </citation>
    <scope>NUCLEOTIDE SEQUENCE</scope>
    <source>
        <strain evidence="5">UVCC 0001</strain>
    </source>
</reference>